<dbReference type="InterPro" id="IPR024629">
    <property type="entry name" value="Ribosomal_mL67"/>
</dbReference>
<dbReference type="GO" id="GO:0003735">
    <property type="term" value="F:structural constituent of ribosome"/>
    <property type="evidence" value="ECO:0007669"/>
    <property type="project" value="TreeGrafter"/>
</dbReference>
<reference evidence="10" key="2">
    <citation type="submission" date="2010-07" db="EMBL/GenBank/DDBJ databases">
        <authorList>
            <consortium name="The Broad Institute Genome Sequencing Platform"/>
            <consortium name="Broad Institute Genome Sequencing Center for Infectious Disease"/>
            <person name="Ma L.-J."/>
            <person name="Dead R."/>
            <person name="Young S."/>
            <person name="Zeng Q."/>
            <person name="Koehrsen M."/>
            <person name="Alvarado L."/>
            <person name="Berlin A."/>
            <person name="Chapman S.B."/>
            <person name="Chen Z."/>
            <person name="Freedman E."/>
            <person name="Gellesch M."/>
            <person name="Goldberg J."/>
            <person name="Griggs A."/>
            <person name="Gujja S."/>
            <person name="Heilman E.R."/>
            <person name="Heiman D."/>
            <person name="Hepburn T."/>
            <person name="Howarth C."/>
            <person name="Jen D."/>
            <person name="Larson L."/>
            <person name="Mehta T."/>
            <person name="Neiman D."/>
            <person name="Pearson M."/>
            <person name="Roberts A."/>
            <person name="Saif S."/>
            <person name="Shea T."/>
            <person name="Shenoy N."/>
            <person name="Sisk P."/>
            <person name="Stolte C."/>
            <person name="Sykes S."/>
            <person name="Walk T."/>
            <person name="White J."/>
            <person name="Yandava C."/>
            <person name="Haas B."/>
            <person name="Nusbaum C."/>
            <person name="Birren B."/>
        </authorList>
    </citation>
    <scope>NUCLEOTIDE SEQUENCE</scope>
    <source>
        <strain evidence="10">R3-111a-1</strain>
    </source>
</reference>
<feature type="compositionally biased region" description="Low complexity" evidence="9">
    <location>
        <begin position="203"/>
        <end position="215"/>
    </location>
</feature>
<keyword evidence="7" id="KW-0687">Ribonucleoprotein</keyword>
<feature type="region of interest" description="Disordered" evidence="9">
    <location>
        <begin position="176"/>
        <end position="219"/>
    </location>
</feature>
<dbReference type="PANTHER" id="PTHR28184">
    <property type="entry name" value="MITOCHONDRIAL HOMOLOGOUS RECOMBINATION PROTEIN 1"/>
    <property type="match status" value="1"/>
</dbReference>
<evidence type="ECO:0000313" key="10">
    <source>
        <dbReference type="EMBL" id="EJT72608.1"/>
    </source>
</evidence>
<dbReference type="EnsemblFungi" id="EJT72608">
    <property type="protein sequence ID" value="EJT72608"/>
    <property type="gene ID" value="GGTG_09468"/>
</dbReference>
<protein>
    <recommendedName>
        <fullName evidence="8">Large ribosomal subunit protein mL67</fullName>
    </recommendedName>
</protein>
<proteinExistence type="inferred from homology"/>
<dbReference type="EMBL" id="GL385399">
    <property type="protein sequence ID" value="EJT72608.1"/>
    <property type="molecule type" value="Genomic_DNA"/>
</dbReference>
<sequence length="315" mass="34636">MNTTPVSASLLRLCAGLSRISVRHGSHLARYKQPRPELAGFEPGHGEKIWVFNHITTNQIVYSTKPQLDSNKALKQLPFNGKKTKPAKLRKDYWRPMAIIRFELGEGDIGRSVYQKLREFKRLHELSWGYQAEELYRMSKKDRGQALNNQKANSVADIAAVLAGAGRGNLMWRKPAGEQAEGTATEQQKQQPPAGEQAKETAAEQQQQQQPPAGEQAEEAAMERLLPAVDGEQGAAAARKPAPPFPGAILAPARVYWATEEDAAFALAWSPNVGHKVGLILDPVPVDEFTEIEEESPEPSTDESAAQSQENSRAA</sequence>
<evidence type="ECO:0000256" key="5">
    <source>
        <dbReference type="ARBA" id="ARBA00023128"/>
    </source>
</evidence>
<evidence type="ECO:0000256" key="7">
    <source>
        <dbReference type="ARBA" id="ARBA00023274"/>
    </source>
</evidence>
<keyword evidence="12" id="KW-1185">Reference proteome</keyword>
<dbReference type="STRING" id="644352.J3P7H7"/>
<name>J3P7H7_GAET3</name>
<evidence type="ECO:0000256" key="9">
    <source>
        <dbReference type="SAM" id="MobiDB-lite"/>
    </source>
</evidence>
<keyword evidence="3" id="KW-0689">Ribosomal protein</keyword>
<dbReference type="GO" id="GO:0000150">
    <property type="term" value="F:DNA strand exchange activity"/>
    <property type="evidence" value="ECO:0007669"/>
    <property type="project" value="InterPro"/>
</dbReference>
<reference evidence="11" key="4">
    <citation type="journal article" date="2015" name="G3 (Bethesda)">
        <title>Genome sequences of three phytopathogenic species of the Magnaporthaceae family of fungi.</title>
        <authorList>
            <person name="Okagaki L.H."/>
            <person name="Nunes C.C."/>
            <person name="Sailsbery J."/>
            <person name="Clay B."/>
            <person name="Brown D."/>
            <person name="John T."/>
            <person name="Oh Y."/>
            <person name="Young N."/>
            <person name="Fitzgerald M."/>
            <person name="Haas B.J."/>
            <person name="Zeng Q."/>
            <person name="Young S."/>
            <person name="Adiconis X."/>
            <person name="Fan L."/>
            <person name="Levin J.Z."/>
            <person name="Mitchell T.K."/>
            <person name="Okubara P.A."/>
            <person name="Farman M.L."/>
            <person name="Kohn L.M."/>
            <person name="Birren B."/>
            <person name="Ma L.-J."/>
            <person name="Dean R.A."/>
        </authorList>
    </citation>
    <scope>NUCLEOTIDE SEQUENCE</scope>
    <source>
        <strain evidence="11">R3-111a-1</strain>
    </source>
</reference>
<keyword evidence="6" id="KW-0804">Transcription</keyword>
<feature type="compositionally biased region" description="Polar residues" evidence="9">
    <location>
        <begin position="304"/>
        <end position="315"/>
    </location>
</feature>
<dbReference type="GO" id="GO:0005840">
    <property type="term" value="C:ribosome"/>
    <property type="evidence" value="ECO:0007669"/>
    <property type="project" value="UniProtKB-KW"/>
</dbReference>
<evidence type="ECO:0000256" key="4">
    <source>
        <dbReference type="ARBA" id="ARBA00023015"/>
    </source>
</evidence>
<feature type="compositionally biased region" description="Polar residues" evidence="9">
    <location>
        <begin position="182"/>
        <end position="191"/>
    </location>
</feature>
<evidence type="ECO:0000256" key="6">
    <source>
        <dbReference type="ARBA" id="ARBA00023163"/>
    </source>
</evidence>
<comment type="subcellular location">
    <subcellularLocation>
        <location evidence="1">Mitochondrion</location>
    </subcellularLocation>
</comment>
<dbReference type="Pfam" id="PF12829">
    <property type="entry name" value="Mhr1"/>
    <property type="match status" value="1"/>
</dbReference>
<dbReference type="GO" id="GO:1990904">
    <property type="term" value="C:ribonucleoprotein complex"/>
    <property type="evidence" value="ECO:0007669"/>
    <property type="project" value="UniProtKB-KW"/>
</dbReference>
<reference evidence="11" key="5">
    <citation type="submission" date="2018-04" db="UniProtKB">
        <authorList>
            <consortium name="EnsemblFungi"/>
        </authorList>
    </citation>
    <scope>IDENTIFICATION</scope>
    <source>
        <strain evidence="11">R3-111a-1</strain>
    </source>
</reference>
<gene>
    <name evidence="11" type="primary">20349926</name>
    <name evidence="10" type="ORF">GGTG_09468</name>
</gene>
<evidence type="ECO:0000313" key="12">
    <source>
        <dbReference type="Proteomes" id="UP000006039"/>
    </source>
</evidence>
<dbReference type="AlphaFoldDB" id="J3P7H7"/>
<evidence type="ECO:0000256" key="1">
    <source>
        <dbReference type="ARBA" id="ARBA00004173"/>
    </source>
</evidence>
<dbReference type="GO" id="GO:0005739">
    <property type="term" value="C:mitochondrion"/>
    <property type="evidence" value="ECO:0007669"/>
    <property type="project" value="UniProtKB-SubCell"/>
</dbReference>
<reference evidence="12" key="1">
    <citation type="submission" date="2010-07" db="EMBL/GenBank/DDBJ databases">
        <title>The genome sequence of Gaeumannomyces graminis var. tritici strain R3-111a-1.</title>
        <authorList>
            <consortium name="The Broad Institute Genome Sequencing Platform"/>
            <person name="Ma L.-J."/>
            <person name="Dead R."/>
            <person name="Young S."/>
            <person name="Zeng Q."/>
            <person name="Koehrsen M."/>
            <person name="Alvarado L."/>
            <person name="Berlin A."/>
            <person name="Chapman S.B."/>
            <person name="Chen Z."/>
            <person name="Freedman E."/>
            <person name="Gellesch M."/>
            <person name="Goldberg J."/>
            <person name="Griggs A."/>
            <person name="Gujja S."/>
            <person name="Heilman E.R."/>
            <person name="Heiman D."/>
            <person name="Hepburn T."/>
            <person name="Howarth C."/>
            <person name="Jen D."/>
            <person name="Larson L."/>
            <person name="Mehta T."/>
            <person name="Neiman D."/>
            <person name="Pearson M."/>
            <person name="Roberts A."/>
            <person name="Saif S."/>
            <person name="Shea T."/>
            <person name="Shenoy N."/>
            <person name="Sisk P."/>
            <person name="Stolte C."/>
            <person name="Sykes S."/>
            <person name="Walk T."/>
            <person name="White J."/>
            <person name="Yandava C."/>
            <person name="Haas B."/>
            <person name="Nusbaum C."/>
            <person name="Birren B."/>
        </authorList>
    </citation>
    <scope>NUCLEOTIDE SEQUENCE [LARGE SCALE GENOMIC DNA]</scope>
    <source>
        <strain evidence="12">R3-111a-1</strain>
    </source>
</reference>
<dbReference type="GO" id="GO:0003697">
    <property type="term" value="F:single-stranded DNA binding"/>
    <property type="evidence" value="ECO:0007669"/>
    <property type="project" value="InterPro"/>
</dbReference>
<evidence type="ECO:0000256" key="8">
    <source>
        <dbReference type="ARBA" id="ARBA00035185"/>
    </source>
</evidence>
<dbReference type="VEuPathDB" id="FungiDB:GGTG_09468"/>
<feature type="compositionally biased region" description="Acidic residues" evidence="9">
    <location>
        <begin position="288"/>
        <end position="301"/>
    </location>
</feature>
<dbReference type="Proteomes" id="UP000006039">
    <property type="component" value="Unassembled WGS sequence"/>
</dbReference>
<dbReference type="HOGENOM" id="CLU_052835_1_0_1"/>
<keyword evidence="4" id="KW-0805">Transcription regulation</keyword>
<organism evidence="10">
    <name type="scientific">Gaeumannomyces tritici (strain R3-111a-1)</name>
    <name type="common">Wheat and barley take-all root rot fungus</name>
    <name type="synonym">Gaeumannomyces graminis var. tritici</name>
    <dbReference type="NCBI Taxonomy" id="644352"/>
    <lineage>
        <taxon>Eukaryota</taxon>
        <taxon>Fungi</taxon>
        <taxon>Dikarya</taxon>
        <taxon>Ascomycota</taxon>
        <taxon>Pezizomycotina</taxon>
        <taxon>Sordariomycetes</taxon>
        <taxon>Sordariomycetidae</taxon>
        <taxon>Magnaporthales</taxon>
        <taxon>Magnaporthaceae</taxon>
        <taxon>Gaeumannomyces</taxon>
    </lineage>
</organism>
<evidence type="ECO:0000256" key="3">
    <source>
        <dbReference type="ARBA" id="ARBA00022980"/>
    </source>
</evidence>
<evidence type="ECO:0000313" key="11">
    <source>
        <dbReference type="EnsemblFungi" id="EJT72608"/>
    </source>
</evidence>
<keyword evidence="5" id="KW-0496">Mitochondrion</keyword>
<dbReference type="PANTHER" id="PTHR28184:SF1">
    <property type="entry name" value="LARGE RIBOSOMAL SUBUNIT PROTEIN ML67"/>
    <property type="match status" value="1"/>
</dbReference>
<dbReference type="OrthoDB" id="5333655at2759"/>
<evidence type="ECO:0000256" key="2">
    <source>
        <dbReference type="ARBA" id="ARBA00010741"/>
    </source>
</evidence>
<reference evidence="10" key="3">
    <citation type="submission" date="2010-09" db="EMBL/GenBank/DDBJ databases">
        <title>Annotation of Gaeumannomyces graminis var. tritici R3-111a-1.</title>
        <authorList>
            <consortium name="The Broad Institute Genome Sequencing Platform"/>
            <person name="Ma L.-J."/>
            <person name="Dead R."/>
            <person name="Young S.K."/>
            <person name="Zeng Q."/>
            <person name="Gargeya S."/>
            <person name="Fitzgerald M."/>
            <person name="Haas B."/>
            <person name="Abouelleil A."/>
            <person name="Alvarado L."/>
            <person name="Arachchi H.M."/>
            <person name="Berlin A."/>
            <person name="Brown A."/>
            <person name="Chapman S.B."/>
            <person name="Chen Z."/>
            <person name="Dunbar C."/>
            <person name="Freedman E."/>
            <person name="Gearin G."/>
            <person name="Gellesch M."/>
            <person name="Goldberg J."/>
            <person name="Griggs A."/>
            <person name="Gujja S."/>
            <person name="Heiman D."/>
            <person name="Howarth C."/>
            <person name="Larson L."/>
            <person name="Lui A."/>
            <person name="MacDonald P.J.P."/>
            <person name="Mehta T."/>
            <person name="Montmayeur A."/>
            <person name="Murphy C."/>
            <person name="Neiman D."/>
            <person name="Pearson M."/>
            <person name="Priest M."/>
            <person name="Roberts A."/>
            <person name="Saif S."/>
            <person name="Shea T."/>
            <person name="Shenoy N."/>
            <person name="Sisk P."/>
            <person name="Stolte C."/>
            <person name="Sykes S."/>
            <person name="Yandava C."/>
            <person name="Wortman J."/>
            <person name="Nusbaum C."/>
            <person name="Birren B."/>
        </authorList>
    </citation>
    <scope>NUCLEOTIDE SEQUENCE</scope>
    <source>
        <strain evidence="10">R3-111a-1</strain>
    </source>
</reference>
<dbReference type="RefSeq" id="XP_009225582.1">
    <property type="nucleotide sequence ID" value="XM_009227318.1"/>
</dbReference>
<accession>J3P7H7</accession>
<feature type="region of interest" description="Disordered" evidence="9">
    <location>
        <begin position="288"/>
        <end position="315"/>
    </location>
</feature>
<dbReference type="GeneID" id="20349926"/>
<dbReference type="eggNOG" id="ENOG502S5F1">
    <property type="taxonomic scope" value="Eukaryota"/>
</dbReference>
<comment type="similarity">
    <text evidence="2">Belongs to the mitochondrion-specific ribosomal protein mL67 family.</text>
</comment>